<gene>
    <name evidence="1" type="ORF">COV49_03780</name>
</gene>
<reference evidence="1 2" key="1">
    <citation type="submission" date="2017-09" db="EMBL/GenBank/DDBJ databases">
        <title>Depth-based differentiation of microbial function through sediment-hosted aquifers and enrichment of novel symbionts in the deep terrestrial subsurface.</title>
        <authorList>
            <person name="Probst A.J."/>
            <person name="Ladd B."/>
            <person name="Jarett J.K."/>
            <person name="Geller-Mcgrath D.E."/>
            <person name="Sieber C.M."/>
            <person name="Emerson J.B."/>
            <person name="Anantharaman K."/>
            <person name="Thomas B.C."/>
            <person name="Malmstrom R."/>
            <person name="Stieglmeier M."/>
            <person name="Klingl A."/>
            <person name="Woyke T."/>
            <person name="Ryan C.M."/>
            <person name="Banfield J.F."/>
        </authorList>
    </citation>
    <scope>NUCLEOTIDE SEQUENCE [LARGE SCALE GENOMIC DNA]</scope>
    <source>
        <strain evidence="1">CG11_big_fil_rev_8_21_14_0_20_39_10</strain>
    </source>
</reference>
<dbReference type="InterPro" id="IPR035069">
    <property type="entry name" value="TTHA1013/TTHA0281-like"/>
</dbReference>
<comment type="caution">
    <text evidence="1">The sequence shown here is derived from an EMBL/GenBank/DDBJ whole genome shotgun (WGS) entry which is preliminary data.</text>
</comment>
<dbReference type="Proteomes" id="UP000230869">
    <property type="component" value="Unassembled WGS sequence"/>
</dbReference>
<dbReference type="AlphaFoldDB" id="A0A2M6K8I9"/>
<evidence type="ECO:0000313" key="1">
    <source>
        <dbReference type="EMBL" id="PIR12935.1"/>
    </source>
</evidence>
<evidence type="ECO:0000313" key="2">
    <source>
        <dbReference type="Proteomes" id="UP000230869"/>
    </source>
</evidence>
<dbReference type="SUPFAM" id="SSF143100">
    <property type="entry name" value="TTHA1013/TTHA0281-like"/>
    <property type="match status" value="1"/>
</dbReference>
<sequence>MSLFRLFFPQKNPHYIKREYNIPDKIDWEIQLNKNGLVAVSKDLPGLVTNANNPRELLEMINDAVLEYFNVSKFDSDYIFDTLDLAGHGTVRLKQAKAQKQYA</sequence>
<proteinExistence type="predicted"/>
<organism evidence="1 2">
    <name type="scientific">Candidatus Falkowbacteria bacterium CG11_big_fil_rev_8_21_14_0_20_39_10</name>
    <dbReference type="NCBI Taxonomy" id="1974570"/>
    <lineage>
        <taxon>Bacteria</taxon>
        <taxon>Candidatus Falkowiibacteriota</taxon>
    </lineage>
</organism>
<protein>
    <recommendedName>
        <fullName evidence="3">DUF1902 domain-containing protein</fullName>
    </recommendedName>
</protein>
<accession>A0A2M6K8I9</accession>
<evidence type="ECO:0008006" key="3">
    <source>
        <dbReference type="Google" id="ProtNLM"/>
    </source>
</evidence>
<dbReference type="EMBL" id="PCWW01000066">
    <property type="protein sequence ID" value="PIR12935.1"/>
    <property type="molecule type" value="Genomic_DNA"/>
</dbReference>
<name>A0A2M6K8I9_9BACT</name>